<evidence type="ECO:0000313" key="3">
    <source>
        <dbReference type="Proteomes" id="UP001059480"/>
    </source>
</evidence>
<organism evidence="2 3">
    <name type="scientific">Granulicatella seriolae</name>
    <dbReference type="NCBI Taxonomy" id="2967226"/>
    <lineage>
        <taxon>Bacteria</taxon>
        <taxon>Bacillati</taxon>
        <taxon>Bacillota</taxon>
        <taxon>Bacilli</taxon>
        <taxon>Lactobacillales</taxon>
        <taxon>Carnobacteriaceae</taxon>
        <taxon>Granulicatella</taxon>
    </lineage>
</organism>
<reference evidence="2" key="1">
    <citation type="submission" date="2022-07" db="EMBL/GenBank/DDBJ databases">
        <authorList>
            <person name="Jung M.-Y."/>
            <person name="Lee M."/>
        </authorList>
    </citation>
    <scope>NUCLEOTIDE SEQUENCE</scope>
    <source>
        <strain evidence="2">S8</strain>
    </source>
</reference>
<dbReference type="EMBL" id="JANHNZ010000004">
    <property type="protein sequence ID" value="MCQ9209946.1"/>
    <property type="molecule type" value="Genomic_DNA"/>
</dbReference>
<accession>A0ABT1WN81</accession>
<keyword evidence="2" id="KW-0808">Transferase</keyword>
<dbReference type="GO" id="GO:0016757">
    <property type="term" value="F:glycosyltransferase activity"/>
    <property type="evidence" value="ECO:0007669"/>
    <property type="project" value="UniProtKB-KW"/>
</dbReference>
<dbReference type="PANTHER" id="PTHR22916">
    <property type="entry name" value="GLYCOSYLTRANSFERASE"/>
    <property type="match status" value="1"/>
</dbReference>
<name>A0ABT1WN81_9LACT</name>
<dbReference type="InterPro" id="IPR029044">
    <property type="entry name" value="Nucleotide-diphossugar_trans"/>
</dbReference>
<gene>
    <name evidence="2" type="ORF">NPA36_05210</name>
</gene>
<reference evidence="2" key="2">
    <citation type="journal article" date="2023" name="Curr. Microbiol.">
        <title>Granulicatella seriolae sp. nov., a Novel Facultative Anaerobe Isolated from Yellowtail Marine Fish.</title>
        <authorList>
            <person name="Lee M."/>
            <person name="Choi Y.J."/>
            <person name="Farooq A."/>
            <person name="Jeong J.B."/>
            <person name="Jung M.Y."/>
        </authorList>
    </citation>
    <scope>NUCLEOTIDE SEQUENCE</scope>
    <source>
        <strain evidence="2">S8</strain>
    </source>
</reference>
<dbReference type="Proteomes" id="UP001059480">
    <property type="component" value="Unassembled WGS sequence"/>
</dbReference>
<evidence type="ECO:0000259" key="1">
    <source>
        <dbReference type="Pfam" id="PF00535"/>
    </source>
</evidence>
<sequence length="241" mass="27681">MISVCLATYNGSNFIERQLTSIVSQLTTSDEIVIVDDCSTDDTIAIIERMHLPQVQVFKNAQNMGVIKSFEYGLSQCHGDIIFLSDQDDVWLPNKVKNVMEIFDQNPSVKLVLHDGQVVDNNLGLIADSWMRHKHLKASKSVQSIIIKNYFTGCMMAFKPEIREISLPFPNSIEMHDQWIGITTLINDPDSFYYLDQPLIQFVRHGSNLTDTHNRPLSVKIMGRLKLIWAILQYRLKRVRK</sequence>
<keyword evidence="3" id="KW-1185">Reference proteome</keyword>
<feature type="domain" description="Glycosyltransferase 2-like" evidence="1">
    <location>
        <begin position="3"/>
        <end position="125"/>
    </location>
</feature>
<dbReference type="Pfam" id="PF00535">
    <property type="entry name" value="Glycos_transf_2"/>
    <property type="match status" value="1"/>
</dbReference>
<dbReference type="SUPFAM" id="SSF53448">
    <property type="entry name" value="Nucleotide-diphospho-sugar transferases"/>
    <property type="match status" value="1"/>
</dbReference>
<dbReference type="RefSeq" id="WP_256945062.1">
    <property type="nucleotide sequence ID" value="NZ_JANHNZ010000004.1"/>
</dbReference>
<reference evidence="2" key="3">
    <citation type="journal article" date="2023" name="Microbiol. Resour. Announc.">
        <title>Draft Genome Sequence of Granulicatella sp. Strain S8, Isolated from a Marine Fish, Seriola quinqueradiata.</title>
        <authorList>
            <person name="Lee M."/>
            <person name="Farooq A."/>
            <person name="Jeong J.B."/>
            <person name="Jung M.Y."/>
        </authorList>
    </citation>
    <scope>NUCLEOTIDE SEQUENCE</scope>
    <source>
        <strain evidence="2">S8</strain>
    </source>
</reference>
<proteinExistence type="predicted"/>
<comment type="caution">
    <text evidence="2">The sequence shown here is derived from an EMBL/GenBank/DDBJ whole genome shotgun (WGS) entry which is preliminary data.</text>
</comment>
<keyword evidence="2" id="KW-0328">Glycosyltransferase</keyword>
<dbReference type="InterPro" id="IPR001173">
    <property type="entry name" value="Glyco_trans_2-like"/>
</dbReference>
<protein>
    <submittedName>
        <fullName evidence="2">Glycosyltransferase</fullName>
        <ecNumber evidence="2">2.4.-.-</ecNumber>
    </submittedName>
</protein>
<dbReference type="EC" id="2.4.-.-" evidence="2"/>
<dbReference type="Gene3D" id="3.90.550.10">
    <property type="entry name" value="Spore Coat Polysaccharide Biosynthesis Protein SpsA, Chain A"/>
    <property type="match status" value="1"/>
</dbReference>
<evidence type="ECO:0000313" key="2">
    <source>
        <dbReference type="EMBL" id="MCQ9209946.1"/>
    </source>
</evidence>
<dbReference type="PANTHER" id="PTHR22916:SF3">
    <property type="entry name" value="UDP-GLCNAC:BETAGAL BETA-1,3-N-ACETYLGLUCOSAMINYLTRANSFERASE-LIKE PROTEIN 1"/>
    <property type="match status" value="1"/>
</dbReference>